<evidence type="ECO:0000313" key="1">
    <source>
        <dbReference type="EMBL" id="VDC64100.1"/>
    </source>
</evidence>
<gene>
    <name evidence="1" type="ORF">BRAA09T41711Z</name>
</gene>
<organism evidence="1">
    <name type="scientific">Brassica campestris</name>
    <name type="common">Field mustard</name>
    <dbReference type="NCBI Taxonomy" id="3711"/>
    <lineage>
        <taxon>Eukaryota</taxon>
        <taxon>Viridiplantae</taxon>
        <taxon>Streptophyta</taxon>
        <taxon>Embryophyta</taxon>
        <taxon>Tracheophyta</taxon>
        <taxon>Spermatophyta</taxon>
        <taxon>Magnoliopsida</taxon>
        <taxon>eudicotyledons</taxon>
        <taxon>Gunneridae</taxon>
        <taxon>Pentapetalae</taxon>
        <taxon>rosids</taxon>
        <taxon>malvids</taxon>
        <taxon>Brassicales</taxon>
        <taxon>Brassicaceae</taxon>
        <taxon>Brassiceae</taxon>
        <taxon>Brassica</taxon>
    </lineage>
</organism>
<dbReference type="AlphaFoldDB" id="A0A3P5YSF5"/>
<accession>A0A3P5YSF5</accession>
<sequence length="61" mass="6859">MMLMIRSAKALRSVRPPFMETAGTLRISLFHRTHTSSCLSSAKEPSLVVAIERCLLLTKRD</sequence>
<dbReference type="EMBL" id="LR031568">
    <property type="protein sequence ID" value="VDC64100.1"/>
    <property type="molecule type" value="Genomic_DNA"/>
</dbReference>
<proteinExistence type="predicted"/>
<reference evidence="1" key="1">
    <citation type="submission" date="2018-11" db="EMBL/GenBank/DDBJ databases">
        <authorList>
            <consortium name="Genoscope - CEA"/>
            <person name="William W."/>
        </authorList>
    </citation>
    <scope>NUCLEOTIDE SEQUENCE</scope>
</reference>
<protein>
    <submittedName>
        <fullName evidence="1">Uncharacterized protein</fullName>
    </submittedName>
</protein>
<name>A0A3P5YSF5_BRACM</name>